<dbReference type="GO" id="GO:0004459">
    <property type="term" value="F:L-lactate dehydrogenase (NAD+) activity"/>
    <property type="evidence" value="ECO:0007669"/>
    <property type="project" value="UniProtKB-UniRule"/>
</dbReference>
<feature type="binding site" evidence="9">
    <location>
        <position position="85"/>
    </location>
    <ligand>
        <name>substrate</name>
    </ligand>
</feature>
<evidence type="ECO:0000256" key="5">
    <source>
        <dbReference type="ARBA" id="ARBA00023027"/>
    </source>
</evidence>
<proteinExistence type="inferred from homology"/>
<dbReference type="Gene3D" id="3.40.50.720">
    <property type="entry name" value="NAD(P)-binding Rossmann-like Domain"/>
    <property type="match status" value="1"/>
</dbReference>
<feature type="binding site" evidence="10">
    <location>
        <begin position="13"/>
        <end position="18"/>
    </location>
    <ligand>
        <name>NAD(+)</name>
        <dbReference type="ChEBI" id="CHEBI:57540"/>
    </ligand>
</feature>
<evidence type="ECO:0000256" key="8">
    <source>
        <dbReference type="PIRSR" id="PIRSR000102-1"/>
    </source>
</evidence>
<comment type="subunit">
    <text evidence="7">Homotetramer.</text>
</comment>
<dbReference type="EC" id="1.1.1.27" evidence="3 7"/>
<dbReference type="InterPro" id="IPR001557">
    <property type="entry name" value="L-lactate/malate_DH"/>
</dbReference>
<comment type="caution">
    <text evidence="7">Lacks conserved residue(s) required for the propagation of feature annotation.</text>
</comment>
<evidence type="ECO:0000256" key="7">
    <source>
        <dbReference type="HAMAP-Rule" id="MF_00488"/>
    </source>
</evidence>
<feature type="binding site" evidence="7">
    <location>
        <begin position="123"/>
        <end position="126"/>
    </location>
    <ligand>
        <name>substrate</name>
    </ligand>
</feature>
<dbReference type="Pfam" id="PF02866">
    <property type="entry name" value="Ldh_1_C"/>
    <property type="match status" value="1"/>
</dbReference>
<dbReference type="PIRSF" id="PIRSF000102">
    <property type="entry name" value="Lac_mal_DH"/>
    <property type="match status" value="1"/>
</dbReference>
<dbReference type="InterPro" id="IPR011304">
    <property type="entry name" value="L-lactate_DH"/>
</dbReference>
<dbReference type="PANTHER" id="PTHR43128:SF16">
    <property type="entry name" value="L-LACTATE DEHYDROGENASE"/>
    <property type="match status" value="1"/>
</dbReference>
<keyword evidence="7" id="KW-0963">Cytoplasm</keyword>
<keyword evidence="14" id="KW-1185">Reference proteome</keyword>
<evidence type="ECO:0000256" key="4">
    <source>
        <dbReference type="ARBA" id="ARBA00023002"/>
    </source>
</evidence>
<evidence type="ECO:0000256" key="2">
    <source>
        <dbReference type="ARBA" id="ARBA00006054"/>
    </source>
</evidence>
<evidence type="ECO:0000256" key="6">
    <source>
        <dbReference type="ARBA" id="ARBA00049258"/>
    </source>
</evidence>
<dbReference type="Gene3D" id="3.90.110.10">
    <property type="entry name" value="Lactate dehydrogenase/glycoside hydrolase, family 4, C-terminal"/>
    <property type="match status" value="1"/>
</dbReference>
<dbReference type="PROSITE" id="PS00064">
    <property type="entry name" value="L_LDH"/>
    <property type="match status" value="1"/>
</dbReference>
<dbReference type="GO" id="GO:0006096">
    <property type="term" value="P:glycolytic process"/>
    <property type="evidence" value="ECO:0007669"/>
    <property type="project" value="UniProtKB-UniRule"/>
</dbReference>
<accession>A0A923LBV5</accession>
<comment type="similarity">
    <text evidence="2 7">Belongs to the LDH/MDH superfamily. LDH family.</text>
</comment>
<dbReference type="HAMAP" id="MF_00488">
    <property type="entry name" value="Lactate_dehydrog"/>
    <property type="match status" value="1"/>
</dbReference>
<evidence type="ECO:0000259" key="11">
    <source>
        <dbReference type="Pfam" id="PF00056"/>
    </source>
</evidence>
<evidence type="ECO:0000313" key="14">
    <source>
        <dbReference type="Proteomes" id="UP000649345"/>
    </source>
</evidence>
<feature type="binding site" evidence="7 10">
    <location>
        <position position="38"/>
    </location>
    <ligand>
        <name>NAD(+)</name>
        <dbReference type="ChEBI" id="CHEBI:57540"/>
    </ligand>
</feature>
<evidence type="ECO:0000256" key="1">
    <source>
        <dbReference type="ARBA" id="ARBA00004843"/>
    </source>
</evidence>
<gene>
    <name evidence="7" type="primary">ldh</name>
    <name evidence="13" type="ORF">H8S44_08100</name>
</gene>
<dbReference type="GO" id="GO:0005737">
    <property type="term" value="C:cytoplasm"/>
    <property type="evidence" value="ECO:0007669"/>
    <property type="project" value="UniProtKB-SubCell"/>
</dbReference>
<evidence type="ECO:0000256" key="9">
    <source>
        <dbReference type="PIRSR" id="PIRSR000102-2"/>
    </source>
</evidence>
<feature type="domain" description="Lactate/malate dehydrogenase C-terminal" evidence="12">
    <location>
        <begin position="148"/>
        <end position="317"/>
    </location>
</feature>
<feature type="binding site" evidence="7">
    <location>
        <begin position="82"/>
        <end position="83"/>
    </location>
    <ligand>
        <name>NAD(+)</name>
        <dbReference type="ChEBI" id="CHEBI:57540"/>
    </ligand>
</feature>
<dbReference type="NCBIfam" id="NF000824">
    <property type="entry name" value="PRK00066.1"/>
    <property type="match status" value="1"/>
</dbReference>
<reference evidence="13" key="1">
    <citation type="submission" date="2020-08" db="EMBL/GenBank/DDBJ databases">
        <title>Genome public.</title>
        <authorList>
            <person name="Liu C."/>
            <person name="Sun Q."/>
        </authorList>
    </citation>
    <scope>NUCLEOTIDE SEQUENCE</scope>
    <source>
        <strain evidence="13">NSJ-68</strain>
    </source>
</reference>
<dbReference type="SUPFAM" id="SSF51735">
    <property type="entry name" value="NAD(P)-binding Rossmann-fold domains"/>
    <property type="match status" value="1"/>
</dbReference>
<comment type="pathway">
    <text evidence="1 7">Fermentation; pyruvate fermentation to lactate; (S)-lactate from pyruvate: step 1/1.</text>
</comment>
<feature type="binding site" evidence="9">
    <location>
        <position position="154"/>
    </location>
    <ligand>
        <name>substrate</name>
    </ligand>
</feature>
<dbReference type="SUPFAM" id="SSF56327">
    <property type="entry name" value="LDH C-terminal domain-like"/>
    <property type="match status" value="1"/>
</dbReference>
<organism evidence="13 14">
    <name type="scientific">Anaerosacchariphilus hominis</name>
    <dbReference type="NCBI Taxonomy" id="2763017"/>
    <lineage>
        <taxon>Bacteria</taxon>
        <taxon>Bacillati</taxon>
        <taxon>Bacillota</taxon>
        <taxon>Clostridia</taxon>
        <taxon>Lachnospirales</taxon>
        <taxon>Lachnospiraceae</taxon>
        <taxon>Anaerosacchariphilus</taxon>
    </lineage>
</organism>
<feature type="active site" description="Proton acceptor" evidence="7 8">
    <location>
        <position position="178"/>
    </location>
</feature>
<dbReference type="NCBIfam" id="NF004863">
    <property type="entry name" value="PRK06223.1"/>
    <property type="match status" value="1"/>
</dbReference>
<feature type="domain" description="Lactate/malate dehydrogenase N-terminal" evidence="11">
    <location>
        <begin position="8"/>
        <end position="145"/>
    </location>
</feature>
<evidence type="ECO:0000256" key="3">
    <source>
        <dbReference type="ARBA" id="ARBA00012967"/>
    </source>
</evidence>
<dbReference type="PRINTS" id="PR00086">
    <property type="entry name" value="LLDHDRGNASE"/>
</dbReference>
<dbReference type="PANTHER" id="PTHR43128">
    <property type="entry name" value="L-2-HYDROXYCARBOXYLATE DEHYDROGENASE (NAD(P)(+))"/>
    <property type="match status" value="1"/>
</dbReference>
<feature type="binding site" evidence="7 10">
    <location>
        <begin position="121"/>
        <end position="123"/>
    </location>
    <ligand>
        <name>NAD(+)</name>
        <dbReference type="ChEBI" id="CHEBI:57540"/>
    </ligand>
</feature>
<comment type="subcellular location">
    <subcellularLocation>
        <location evidence="7">Cytoplasm</location>
    </subcellularLocation>
</comment>
<keyword evidence="4 7" id="KW-0560">Oxidoreductase</keyword>
<protein>
    <recommendedName>
        <fullName evidence="3 7">L-lactate dehydrogenase</fullName>
        <shortName evidence="7">L-LDH</shortName>
        <ecNumber evidence="3 7">1.1.1.27</ecNumber>
    </recommendedName>
</protein>
<feature type="binding site" evidence="7">
    <location>
        <position position="17"/>
    </location>
    <ligand>
        <name>NAD(+)</name>
        <dbReference type="ChEBI" id="CHEBI:57540"/>
    </ligand>
</feature>
<name>A0A923LBV5_9FIRM</name>
<evidence type="ECO:0000259" key="12">
    <source>
        <dbReference type="Pfam" id="PF02866"/>
    </source>
</evidence>
<dbReference type="InterPro" id="IPR018177">
    <property type="entry name" value="L-lactate_DH_AS"/>
</dbReference>
<evidence type="ECO:0000256" key="10">
    <source>
        <dbReference type="PIRSR" id="PIRSR000102-3"/>
    </source>
</evidence>
<comment type="catalytic activity">
    <reaction evidence="6 7">
        <text>(S)-lactate + NAD(+) = pyruvate + NADH + H(+)</text>
        <dbReference type="Rhea" id="RHEA:23444"/>
        <dbReference type="ChEBI" id="CHEBI:15361"/>
        <dbReference type="ChEBI" id="CHEBI:15378"/>
        <dbReference type="ChEBI" id="CHEBI:16651"/>
        <dbReference type="ChEBI" id="CHEBI:57540"/>
        <dbReference type="ChEBI" id="CHEBI:57945"/>
        <dbReference type="EC" id="1.1.1.27"/>
    </reaction>
</comment>
<dbReference type="AlphaFoldDB" id="A0A923LBV5"/>
<keyword evidence="5 7" id="KW-0520">NAD</keyword>
<feature type="binding site" evidence="7 9">
    <location>
        <position position="91"/>
    </location>
    <ligand>
        <name>substrate</name>
    </ligand>
</feature>
<dbReference type="NCBIfam" id="TIGR01771">
    <property type="entry name" value="L-LDH-NAD"/>
    <property type="match status" value="1"/>
</dbReference>
<feature type="binding site" evidence="10">
    <location>
        <position position="98"/>
    </location>
    <ligand>
        <name>NAD(+)</name>
        <dbReference type="ChEBI" id="CHEBI:57540"/>
    </ligand>
</feature>
<sequence>MANETSNKIVVIGAGNVGETICYTLMLRAQVGEIVLVDLNEDRAKGAALDISHGTAYYSQVRVRQGGYEECADAKIIIVTAGVPRKPGQTRLELAKVNTGVARSIAKNIMKYAKNPLIIVVSNPVDVNTYLIQKETGLPKERVIGTGTSLDTARFRYLLGERVKVDIRDIQGYILGEHGDTQVPIWSSVNVAGETIDHFLPADEKEKEQVKEQIAMKAKTGGADVISLKGATFDGIAMSTFRIVESILKNQNTVLPVAHVLGQEYGESLEGSCISIPCVVNEEGIAKTIKITMTDEERQQVEHSAEVLKAFIGDVMKED</sequence>
<feature type="binding site" evidence="7">
    <location>
        <position position="104"/>
    </location>
    <ligand>
        <name>NAD(+)</name>
        <dbReference type="ChEBI" id="CHEBI:57540"/>
    </ligand>
</feature>
<dbReference type="InterPro" id="IPR022383">
    <property type="entry name" value="Lactate/malate_DH_C"/>
</dbReference>
<feature type="binding site" evidence="7">
    <location>
        <begin position="151"/>
        <end position="154"/>
    </location>
    <ligand>
        <name>substrate</name>
    </ligand>
</feature>
<feature type="binding site" evidence="9">
    <location>
        <position position="123"/>
    </location>
    <ligand>
        <name>substrate</name>
    </ligand>
</feature>
<dbReference type="FunFam" id="3.40.50.720:FF:000018">
    <property type="entry name" value="Malate dehydrogenase"/>
    <property type="match status" value="1"/>
</dbReference>
<feature type="binding site" evidence="7">
    <location>
        <position position="146"/>
    </location>
    <ligand>
        <name>NAD(+)</name>
        <dbReference type="ChEBI" id="CHEBI:57540"/>
    </ligand>
</feature>
<comment type="caution">
    <text evidence="13">The sequence shown here is derived from an EMBL/GenBank/DDBJ whole genome shotgun (WGS) entry which is preliminary data.</text>
</comment>
<evidence type="ECO:0000313" key="13">
    <source>
        <dbReference type="EMBL" id="MBC5659730.1"/>
    </source>
</evidence>
<dbReference type="EMBL" id="JACOOR010000004">
    <property type="protein sequence ID" value="MBC5659730.1"/>
    <property type="molecule type" value="Genomic_DNA"/>
</dbReference>
<dbReference type="GO" id="GO:0006089">
    <property type="term" value="P:lactate metabolic process"/>
    <property type="evidence" value="ECO:0007669"/>
    <property type="project" value="TreeGrafter"/>
</dbReference>
<dbReference type="InterPro" id="IPR015955">
    <property type="entry name" value="Lactate_DH/Glyco_Ohase_4_C"/>
</dbReference>
<feature type="binding site" evidence="7">
    <location>
        <position position="43"/>
    </location>
    <ligand>
        <name>NAD(+)</name>
        <dbReference type="ChEBI" id="CHEBI:57540"/>
    </ligand>
</feature>
<feature type="binding site" evidence="7">
    <location>
        <position position="68"/>
    </location>
    <ligand>
        <name>NAD(+)</name>
        <dbReference type="ChEBI" id="CHEBI:57540"/>
    </ligand>
</feature>
<dbReference type="InterPro" id="IPR036291">
    <property type="entry name" value="NAD(P)-bd_dom_sf"/>
</dbReference>
<dbReference type="RefSeq" id="WP_186872037.1">
    <property type="nucleotide sequence ID" value="NZ_JACOOR010000004.1"/>
</dbReference>
<comment type="function">
    <text evidence="7">Catalyzes the conversion of lactate to pyruvate.</text>
</comment>
<dbReference type="InterPro" id="IPR001236">
    <property type="entry name" value="Lactate/malate_DH_N"/>
</dbReference>
<feature type="binding site" evidence="7">
    <location>
        <position position="232"/>
    </location>
    <ligand>
        <name>substrate</name>
    </ligand>
</feature>
<dbReference type="Pfam" id="PF00056">
    <property type="entry name" value="Ldh_1_N"/>
    <property type="match status" value="1"/>
</dbReference>
<dbReference type="Proteomes" id="UP000649345">
    <property type="component" value="Unassembled WGS sequence"/>
</dbReference>